<reference evidence="10" key="1">
    <citation type="journal article" date="2014" name="Int. J. Syst. Evol. Microbiol.">
        <title>Complete genome sequence of Corynebacterium casei LMG S-19264T (=DSM 44701T), isolated from a smear-ripened cheese.</title>
        <authorList>
            <consortium name="US DOE Joint Genome Institute (JGI-PGF)"/>
            <person name="Walter F."/>
            <person name="Albersmeier A."/>
            <person name="Kalinowski J."/>
            <person name="Ruckert C."/>
        </authorList>
    </citation>
    <scope>NUCLEOTIDE SEQUENCE</scope>
    <source>
        <strain evidence="10">KCTC 32182</strain>
    </source>
</reference>
<dbReference type="AlphaFoldDB" id="A0A918P1P9"/>
<dbReference type="SUPFAM" id="SSF103481">
    <property type="entry name" value="Multidrug resistance efflux transporter EmrE"/>
    <property type="match status" value="1"/>
</dbReference>
<dbReference type="GO" id="GO:0005886">
    <property type="term" value="C:plasma membrane"/>
    <property type="evidence" value="ECO:0007669"/>
    <property type="project" value="UniProtKB-SubCell"/>
</dbReference>
<dbReference type="GO" id="GO:0015220">
    <property type="term" value="F:choline transmembrane transporter activity"/>
    <property type="evidence" value="ECO:0007669"/>
    <property type="project" value="TreeGrafter"/>
</dbReference>
<dbReference type="RefSeq" id="WP_189533220.1">
    <property type="nucleotide sequence ID" value="NZ_BMYX01000007.1"/>
</dbReference>
<evidence type="ECO:0000256" key="3">
    <source>
        <dbReference type="ARBA" id="ARBA00022475"/>
    </source>
</evidence>
<dbReference type="GO" id="GO:1990961">
    <property type="term" value="P:xenobiotic detoxification by transmembrane export across the plasma membrane"/>
    <property type="evidence" value="ECO:0007669"/>
    <property type="project" value="UniProtKB-ARBA"/>
</dbReference>
<evidence type="ECO:0000256" key="7">
    <source>
        <dbReference type="ARBA" id="ARBA00038032"/>
    </source>
</evidence>
<dbReference type="Pfam" id="PF00893">
    <property type="entry name" value="Multi_Drug_Res"/>
    <property type="match status" value="1"/>
</dbReference>
<sequence length="113" mass="12012">MQPLTTYGVLLLAIVLEVIGTSSMQASQQFTRLWPSLLTLCCYAGAFFCLSLTLKHIPVGLAYAMWSGIGIVLVSLIGYFVFGQKLDLPAIAGLGLIIAGVLVINLLSKTAAH</sequence>
<name>A0A918P1P9_9NEIS</name>
<keyword evidence="5 9" id="KW-1133">Transmembrane helix</keyword>
<comment type="caution">
    <text evidence="10">The sequence shown here is derived from an EMBL/GenBank/DDBJ whole genome shotgun (WGS) entry which is preliminary data.</text>
</comment>
<keyword evidence="4 8" id="KW-0812">Transmembrane</keyword>
<accession>A0A918P1P9</accession>
<evidence type="ECO:0000256" key="2">
    <source>
        <dbReference type="ARBA" id="ARBA00022448"/>
    </source>
</evidence>
<dbReference type="Proteomes" id="UP000645257">
    <property type="component" value="Unassembled WGS sequence"/>
</dbReference>
<evidence type="ECO:0000256" key="1">
    <source>
        <dbReference type="ARBA" id="ARBA00004651"/>
    </source>
</evidence>
<proteinExistence type="inferred from homology"/>
<comment type="subcellular location">
    <subcellularLocation>
        <location evidence="1 8">Cell membrane</location>
        <topology evidence="1 8">Multi-pass membrane protein</topology>
    </subcellularLocation>
</comment>
<dbReference type="PANTHER" id="PTHR30561:SF1">
    <property type="entry name" value="MULTIDRUG TRANSPORTER EMRE"/>
    <property type="match status" value="1"/>
</dbReference>
<dbReference type="InterPro" id="IPR000390">
    <property type="entry name" value="Small_drug/metabolite_transptr"/>
</dbReference>
<comment type="similarity">
    <text evidence="7 8">Belongs to the drug/metabolite transporter (DMT) superfamily. Small multidrug resistance (SMR) (TC 2.A.7.1) family.</text>
</comment>
<evidence type="ECO:0000256" key="8">
    <source>
        <dbReference type="RuleBase" id="RU003942"/>
    </source>
</evidence>
<keyword evidence="3" id="KW-1003">Cell membrane</keyword>
<evidence type="ECO:0000313" key="10">
    <source>
        <dbReference type="EMBL" id="GGY14048.1"/>
    </source>
</evidence>
<keyword evidence="11" id="KW-1185">Reference proteome</keyword>
<evidence type="ECO:0000256" key="6">
    <source>
        <dbReference type="ARBA" id="ARBA00023136"/>
    </source>
</evidence>
<dbReference type="PANTHER" id="PTHR30561">
    <property type="entry name" value="SMR FAMILY PROTON-DEPENDENT DRUG EFFLUX TRANSPORTER SUGE"/>
    <property type="match status" value="1"/>
</dbReference>
<feature type="transmembrane region" description="Helical" evidence="9">
    <location>
        <begin position="61"/>
        <end position="82"/>
    </location>
</feature>
<dbReference type="InterPro" id="IPR037185">
    <property type="entry name" value="EmrE-like"/>
</dbReference>
<dbReference type="GO" id="GO:0015199">
    <property type="term" value="F:amino-acid betaine transmembrane transporter activity"/>
    <property type="evidence" value="ECO:0007669"/>
    <property type="project" value="TreeGrafter"/>
</dbReference>
<feature type="transmembrane region" description="Helical" evidence="9">
    <location>
        <begin position="88"/>
        <end position="107"/>
    </location>
</feature>
<dbReference type="GO" id="GO:0015297">
    <property type="term" value="F:antiporter activity"/>
    <property type="evidence" value="ECO:0007669"/>
    <property type="project" value="TreeGrafter"/>
</dbReference>
<reference evidence="10" key="2">
    <citation type="submission" date="2020-09" db="EMBL/GenBank/DDBJ databases">
        <authorList>
            <person name="Sun Q."/>
            <person name="Kim S."/>
        </authorList>
    </citation>
    <scope>NUCLEOTIDE SEQUENCE</scope>
    <source>
        <strain evidence="10">KCTC 32182</strain>
    </source>
</reference>
<protein>
    <submittedName>
        <fullName evidence="10">Multidrug SMR transporter</fullName>
    </submittedName>
</protein>
<evidence type="ECO:0000256" key="4">
    <source>
        <dbReference type="ARBA" id="ARBA00022692"/>
    </source>
</evidence>
<evidence type="ECO:0000256" key="9">
    <source>
        <dbReference type="SAM" id="Phobius"/>
    </source>
</evidence>
<dbReference type="InterPro" id="IPR045324">
    <property type="entry name" value="Small_multidrug_res"/>
</dbReference>
<organism evidence="10 11">
    <name type="scientific">Paludibacterium paludis</name>
    <dbReference type="NCBI Taxonomy" id="1225769"/>
    <lineage>
        <taxon>Bacteria</taxon>
        <taxon>Pseudomonadati</taxon>
        <taxon>Pseudomonadota</taxon>
        <taxon>Betaproteobacteria</taxon>
        <taxon>Neisseriales</taxon>
        <taxon>Chromobacteriaceae</taxon>
        <taxon>Paludibacterium</taxon>
    </lineage>
</organism>
<dbReference type="EMBL" id="BMYX01000007">
    <property type="protein sequence ID" value="GGY14048.1"/>
    <property type="molecule type" value="Genomic_DNA"/>
</dbReference>
<keyword evidence="2" id="KW-0813">Transport</keyword>
<dbReference type="GO" id="GO:0031460">
    <property type="term" value="P:glycine betaine transport"/>
    <property type="evidence" value="ECO:0007669"/>
    <property type="project" value="TreeGrafter"/>
</dbReference>
<evidence type="ECO:0000256" key="5">
    <source>
        <dbReference type="ARBA" id="ARBA00022989"/>
    </source>
</evidence>
<dbReference type="FunFam" id="1.10.3730.20:FF:000001">
    <property type="entry name" value="Quaternary ammonium compound resistance transporter SugE"/>
    <property type="match status" value="1"/>
</dbReference>
<keyword evidence="6 9" id="KW-0472">Membrane</keyword>
<feature type="transmembrane region" description="Helical" evidence="9">
    <location>
        <begin position="34"/>
        <end position="54"/>
    </location>
</feature>
<evidence type="ECO:0000313" key="11">
    <source>
        <dbReference type="Proteomes" id="UP000645257"/>
    </source>
</evidence>
<gene>
    <name evidence="10" type="ORF">GCM10011289_16750</name>
</gene>
<dbReference type="Gene3D" id="1.10.3730.20">
    <property type="match status" value="1"/>
</dbReference>